<protein>
    <submittedName>
        <fullName evidence="1">Uncharacterized protein</fullName>
    </submittedName>
</protein>
<sequence length="231" mass="25683">MGIIRTALLTSIYGVTGGVASVGAGMAYLATTTSIVELTKADPMFKTKTYTKYNPKDNPALQDVVIKRIPLSKIRPELRDNEEALTLEFCRGVWSRWGFWAQSKFHERYDKPPGTESYLWDTSDLARARYEVGLKFSNHFEVVSNEGNEIAVRCGGSPLRVGLRDSDGLVFFSARIDREAQQAEFRLKSALFSSGGTFAEGAPHPIPQKIVFAHKWYVRMLVASAVANVKA</sequence>
<reference evidence="1 2" key="1">
    <citation type="journal article" date="2022" name="New Phytol.">
        <title>Ecological generalism drives hyperdiversity of secondary metabolite gene clusters in xylarialean endophytes.</title>
        <authorList>
            <person name="Franco M.E.E."/>
            <person name="Wisecaver J.H."/>
            <person name="Arnold A.E."/>
            <person name="Ju Y.M."/>
            <person name="Slot J.C."/>
            <person name="Ahrendt S."/>
            <person name="Moore L.P."/>
            <person name="Eastman K.E."/>
            <person name="Scott K."/>
            <person name="Konkel Z."/>
            <person name="Mondo S.J."/>
            <person name="Kuo A."/>
            <person name="Hayes R.D."/>
            <person name="Haridas S."/>
            <person name="Andreopoulos B."/>
            <person name="Riley R."/>
            <person name="LaButti K."/>
            <person name="Pangilinan J."/>
            <person name="Lipzen A."/>
            <person name="Amirebrahimi M."/>
            <person name="Yan J."/>
            <person name="Adam C."/>
            <person name="Keymanesh K."/>
            <person name="Ng V."/>
            <person name="Louie K."/>
            <person name="Northen T."/>
            <person name="Drula E."/>
            <person name="Henrissat B."/>
            <person name="Hsieh H.M."/>
            <person name="Youens-Clark K."/>
            <person name="Lutzoni F."/>
            <person name="Miadlikowska J."/>
            <person name="Eastwood D.C."/>
            <person name="Hamelin R.C."/>
            <person name="Grigoriev I.V."/>
            <person name="U'Ren J.M."/>
        </authorList>
    </citation>
    <scope>NUCLEOTIDE SEQUENCE [LARGE SCALE GENOMIC DNA]</scope>
    <source>
        <strain evidence="1 2">ER1909</strain>
    </source>
</reference>
<gene>
    <name evidence="1" type="ORF">F4821DRAFT_224596</name>
</gene>
<evidence type="ECO:0000313" key="1">
    <source>
        <dbReference type="EMBL" id="KAI6092668.1"/>
    </source>
</evidence>
<name>A0ACC0DIL3_9PEZI</name>
<accession>A0ACC0DIL3</accession>
<dbReference type="EMBL" id="MU394283">
    <property type="protein sequence ID" value="KAI6092668.1"/>
    <property type="molecule type" value="Genomic_DNA"/>
</dbReference>
<evidence type="ECO:0000313" key="2">
    <source>
        <dbReference type="Proteomes" id="UP001497680"/>
    </source>
</evidence>
<comment type="caution">
    <text evidence="1">The sequence shown here is derived from an EMBL/GenBank/DDBJ whole genome shotgun (WGS) entry which is preliminary data.</text>
</comment>
<keyword evidence="2" id="KW-1185">Reference proteome</keyword>
<dbReference type="Proteomes" id="UP001497680">
    <property type="component" value="Unassembled WGS sequence"/>
</dbReference>
<organism evidence="1 2">
    <name type="scientific">Hypoxylon rubiginosum</name>
    <dbReference type="NCBI Taxonomy" id="110542"/>
    <lineage>
        <taxon>Eukaryota</taxon>
        <taxon>Fungi</taxon>
        <taxon>Dikarya</taxon>
        <taxon>Ascomycota</taxon>
        <taxon>Pezizomycotina</taxon>
        <taxon>Sordariomycetes</taxon>
        <taxon>Xylariomycetidae</taxon>
        <taxon>Xylariales</taxon>
        <taxon>Hypoxylaceae</taxon>
        <taxon>Hypoxylon</taxon>
    </lineage>
</organism>
<proteinExistence type="predicted"/>